<evidence type="ECO:0000256" key="6">
    <source>
        <dbReference type="ARBA" id="ARBA00023136"/>
    </source>
</evidence>
<evidence type="ECO:0000256" key="8">
    <source>
        <dbReference type="SAM" id="MobiDB-lite"/>
    </source>
</evidence>
<feature type="region of interest" description="Disordered" evidence="8">
    <location>
        <begin position="1"/>
        <end position="59"/>
    </location>
</feature>
<evidence type="ECO:0000256" key="3">
    <source>
        <dbReference type="ARBA" id="ARBA00022475"/>
    </source>
</evidence>
<feature type="transmembrane region" description="Helical" evidence="7">
    <location>
        <begin position="123"/>
        <end position="152"/>
    </location>
</feature>
<dbReference type="OrthoDB" id="9805974at2"/>
<dbReference type="PANTHER" id="PTHR30193">
    <property type="entry name" value="ABC TRANSPORTER PERMEASE PROTEIN"/>
    <property type="match status" value="1"/>
</dbReference>
<comment type="similarity">
    <text evidence="7">Belongs to the binding-protein-dependent transport system permease family.</text>
</comment>
<dbReference type="GO" id="GO:0055085">
    <property type="term" value="P:transmembrane transport"/>
    <property type="evidence" value="ECO:0007669"/>
    <property type="project" value="InterPro"/>
</dbReference>
<dbReference type="InterPro" id="IPR051393">
    <property type="entry name" value="ABC_transporter_permease"/>
</dbReference>
<name>A0A239EA21_9ACTN</name>
<keyword evidence="11" id="KW-1185">Reference proteome</keyword>
<dbReference type="AlphaFoldDB" id="A0A239EA21"/>
<evidence type="ECO:0000259" key="9">
    <source>
        <dbReference type="PROSITE" id="PS50928"/>
    </source>
</evidence>
<feature type="compositionally biased region" description="Basic residues" evidence="8">
    <location>
        <begin position="40"/>
        <end position="52"/>
    </location>
</feature>
<dbReference type="PANTHER" id="PTHR30193:SF41">
    <property type="entry name" value="DIACETYLCHITOBIOSE UPTAKE SYSTEM PERMEASE PROTEIN NGCF"/>
    <property type="match status" value="1"/>
</dbReference>
<keyword evidence="6 7" id="KW-0472">Membrane</keyword>
<organism evidence="10 11">
    <name type="scientific">Actinacidiphila glaucinigra</name>
    <dbReference type="NCBI Taxonomy" id="235986"/>
    <lineage>
        <taxon>Bacteria</taxon>
        <taxon>Bacillati</taxon>
        <taxon>Actinomycetota</taxon>
        <taxon>Actinomycetes</taxon>
        <taxon>Kitasatosporales</taxon>
        <taxon>Streptomycetaceae</taxon>
        <taxon>Actinacidiphila</taxon>
    </lineage>
</organism>
<comment type="subcellular location">
    <subcellularLocation>
        <location evidence="1 7">Cell membrane</location>
        <topology evidence="1 7">Multi-pass membrane protein</topology>
    </subcellularLocation>
</comment>
<dbReference type="GO" id="GO:0005886">
    <property type="term" value="C:plasma membrane"/>
    <property type="evidence" value="ECO:0007669"/>
    <property type="project" value="UniProtKB-SubCell"/>
</dbReference>
<dbReference type="InterPro" id="IPR000515">
    <property type="entry name" value="MetI-like"/>
</dbReference>
<reference evidence="10 11" key="1">
    <citation type="submission" date="2017-06" db="EMBL/GenBank/DDBJ databases">
        <authorList>
            <person name="Kim H.J."/>
            <person name="Triplett B.A."/>
        </authorList>
    </citation>
    <scope>NUCLEOTIDE SEQUENCE [LARGE SCALE GENOMIC DNA]</scope>
    <source>
        <strain evidence="10 11">CGMCC 4.1858</strain>
    </source>
</reference>
<feature type="transmembrane region" description="Helical" evidence="7">
    <location>
        <begin position="265"/>
        <end position="285"/>
    </location>
</feature>
<evidence type="ECO:0000313" key="11">
    <source>
        <dbReference type="Proteomes" id="UP000198280"/>
    </source>
</evidence>
<dbReference type="SUPFAM" id="SSF161098">
    <property type="entry name" value="MetI-like"/>
    <property type="match status" value="1"/>
</dbReference>
<feature type="transmembrane region" description="Helical" evidence="7">
    <location>
        <begin position="317"/>
        <end position="337"/>
    </location>
</feature>
<evidence type="ECO:0000256" key="1">
    <source>
        <dbReference type="ARBA" id="ARBA00004651"/>
    </source>
</evidence>
<feature type="transmembrane region" description="Helical" evidence="7">
    <location>
        <begin position="67"/>
        <end position="87"/>
    </location>
</feature>
<feature type="domain" description="ABC transmembrane type-1" evidence="9">
    <location>
        <begin position="123"/>
        <end position="340"/>
    </location>
</feature>
<dbReference type="CDD" id="cd06261">
    <property type="entry name" value="TM_PBP2"/>
    <property type="match status" value="1"/>
</dbReference>
<dbReference type="InterPro" id="IPR035906">
    <property type="entry name" value="MetI-like_sf"/>
</dbReference>
<sequence>MVVTSQGSHTTPVAPPSGAAGTGATTASSSPKTRETRGPLKVRKNTGGRRPGRVTATRSAAARRRDLPVALLLILPAVVGFAIFYAYPTLRGIYLGFTEFHVLTPPRWVGLANFREMAGDGVFWHSLLVTLWFVALSVVFGTLISLVTAVVLHRVTDSSLLRGVMLLPFLISNVIAALVWQWMLDPHLGVVNIVLDHLIGHPVLFLGSGPWAIPSLAAISVWKWMGYYSLLIFAGLQTIPSTIYEAGRVDGASEFQMFRRLTVPLLRPILVMVVVLTVINAFQVFDIVAVTTRGGPANASNVLQMYIYDKAFRQFDFGYAATMSLALFALLITVTFTQLRLARADESDLN</sequence>
<evidence type="ECO:0000256" key="2">
    <source>
        <dbReference type="ARBA" id="ARBA00022448"/>
    </source>
</evidence>
<dbReference type="Proteomes" id="UP000198280">
    <property type="component" value="Unassembled WGS sequence"/>
</dbReference>
<keyword evidence="2 7" id="KW-0813">Transport</keyword>
<dbReference type="PROSITE" id="PS50928">
    <property type="entry name" value="ABC_TM1"/>
    <property type="match status" value="1"/>
</dbReference>
<accession>A0A239EA21</accession>
<dbReference type="EMBL" id="FZOF01000005">
    <property type="protein sequence ID" value="SNS41555.1"/>
    <property type="molecule type" value="Genomic_DNA"/>
</dbReference>
<evidence type="ECO:0000256" key="7">
    <source>
        <dbReference type="RuleBase" id="RU363032"/>
    </source>
</evidence>
<evidence type="ECO:0000256" key="5">
    <source>
        <dbReference type="ARBA" id="ARBA00022989"/>
    </source>
</evidence>
<keyword evidence="5 7" id="KW-1133">Transmembrane helix</keyword>
<evidence type="ECO:0000256" key="4">
    <source>
        <dbReference type="ARBA" id="ARBA00022692"/>
    </source>
</evidence>
<feature type="transmembrane region" description="Helical" evidence="7">
    <location>
        <begin position="203"/>
        <end position="222"/>
    </location>
</feature>
<keyword evidence="3" id="KW-1003">Cell membrane</keyword>
<feature type="transmembrane region" description="Helical" evidence="7">
    <location>
        <begin position="164"/>
        <end position="183"/>
    </location>
</feature>
<dbReference type="Pfam" id="PF00528">
    <property type="entry name" value="BPD_transp_1"/>
    <property type="match status" value="1"/>
</dbReference>
<dbReference type="Gene3D" id="1.10.3720.10">
    <property type="entry name" value="MetI-like"/>
    <property type="match status" value="1"/>
</dbReference>
<protein>
    <submittedName>
        <fullName evidence="10">Carbohydrate ABC transporter membrane protein 1, CUT1 family</fullName>
    </submittedName>
</protein>
<keyword evidence="4 7" id="KW-0812">Transmembrane</keyword>
<gene>
    <name evidence="10" type="ORF">SAMN05216252_105397</name>
</gene>
<feature type="compositionally biased region" description="Low complexity" evidence="8">
    <location>
        <begin position="10"/>
        <end position="31"/>
    </location>
</feature>
<evidence type="ECO:0000313" key="10">
    <source>
        <dbReference type="EMBL" id="SNS41555.1"/>
    </source>
</evidence>
<dbReference type="RefSeq" id="WP_089223939.1">
    <property type="nucleotide sequence ID" value="NZ_FZOF01000005.1"/>
</dbReference>
<proteinExistence type="inferred from homology"/>